<keyword evidence="2" id="KW-0732">Signal</keyword>
<dbReference type="EMBL" id="BAWO01000026">
    <property type="protein sequence ID" value="GAJ39759.1"/>
    <property type="molecule type" value="Genomic_DNA"/>
</dbReference>
<dbReference type="InterPro" id="IPR019076">
    <property type="entry name" value="Spore_lipoprot_YhcN/YlaJ-like"/>
</dbReference>
<evidence type="ECO:0000256" key="1">
    <source>
        <dbReference type="SAM" id="MobiDB-lite"/>
    </source>
</evidence>
<accession>A0A023DEP7</accession>
<dbReference type="AlphaFoldDB" id="A0A023DEP7"/>
<name>A0A023DEP7_9BACL</name>
<evidence type="ECO:0000256" key="2">
    <source>
        <dbReference type="SAM" id="SignalP"/>
    </source>
</evidence>
<comment type="caution">
    <text evidence="3">The sequence shown here is derived from an EMBL/GenBank/DDBJ whole genome shotgun (WGS) entry which is preliminary data.</text>
</comment>
<dbReference type="OrthoDB" id="2691390at2"/>
<organism evidence="3 4">
    <name type="scientific">Parageobacillus caldoxylosilyticus NBRC 107762</name>
    <dbReference type="NCBI Taxonomy" id="1220594"/>
    <lineage>
        <taxon>Bacteria</taxon>
        <taxon>Bacillati</taxon>
        <taxon>Bacillota</taxon>
        <taxon>Bacilli</taxon>
        <taxon>Bacillales</taxon>
        <taxon>Anoxybacillaceae</taxon>
        <taxon>Saccharococcus</taxon>
    </lineage>
</organism>
<evidence type="ECO:0008006" key="5">
    <source>
        <dbReference type="Google" id="ProtNLM"/>
    </source>
</evidence>
<proteinExistence type="predicted"/>
<feature type="region of interest" description="Disordered" evidence="1">
    <location>
        <begin position="189"/>
        <end position="228"/>
    </location>
</feature>
<dbReference type="PROSITE" id="PS51257">
    <property type="entry name" value="PROKAR_LIPOPROTEIN"/>
    <property type="match status" value="1"/>
</dbReference>
<dbReference type="Pfam" id="PF09580">
    <property type="entry name" value="Spore_YhcN_YlaJ"/>
    <property type="match status" value="1"/>
</dbReference>
<dbReference type="Proteomes" id="UP000023561">
    <property type="component" value="Unassembled WGS sequence"/>
</dbReference>
<feature type="chain" id="PRO_5038992608" description="Sporulation lipoprotein YhcN/YlaJ" evidence="2">
    <location>
        <begin position="23"/>
        <end position="228"/>
    </location>
</feature>
<protein>
    <recommendedName>
        <fullName evidence="5">Sporulation lipoprotein YhcN/YlaJ</fullName>
    </recommendedName>
</protein>
<feature type="compositionally biased region" description="Basic and acidic residues" evidence="1">
    <location>
        <begin position="208"/>
        <end position="220"/>
    </location>
</feature>
<gene>
    <name evidence="3" type="ORF">GCA01S_026_00050</name>
</gene>
<keyword evidence="4" id="KW-1185">Reference proteome</keyword>
<feature type="signal peptide" evidence="2">
    <location>
        <begin position="1"/>
        <end position="22"/>
    </location>
</feature>
<evidence type="ECO:0000313" key="3">
    <source>
        <dbReference type="EMBL" id="GAJ39759.1"/>
    </source>
</evidence>
<reference evidence="3 4" key="1">
    <citation type="submission" date="2014-04" db="EMBL/GenBank/DDBJ databases">
        <title>Whole genome shotgun sequence of Geobacillus caldoxylosilyticus NBRC 107762.</title>
        <authorList>
            <person name="Hosoyama A."/>
            <person name="Hosoyama Y."/>
            <person name="Katano-Makiyama Y."/>
            <person name="Tsuchikane K."/>
            <person name="Ohji S."/>
            <person name="Ichikawa N."/>
            <person name="Yamazoe A."/>
            <person name="Fujita N."/>
        </authorList>
    </citation>
    <scope>NUCLEOTIDE SEQUENCE [LARGE SCALE GENOMIC DNA]</scope>
    <source>
        <strain evidence="3 4">NBRC 107762</strain>
    </source>
</reference>
<sequence length="228" mass="25763">MRKPLLAVALGTAVTLAGCAQMARDDNTDVYKRSGNMMNVTDRNDLYNENGVPNGDDTPMNNFGYVRHQKSPVRGDVNIYNNMPTFNREQAADLISKLCTQLPNVKDVATLVTDEEVLVVYDADTKNRNETADQVKKTALSVVPRYYHVYVADNPQLMKDIERFGRLDSNSRNIDQIIDATIQQMLKYPQGRKLSDGENENGEMINETNDRLDRDFHDGTPRSAKTTR</sequence>
<evidence type="ECO:0000313" key="4">
    <source>
        <dbReference type="Proteomes" id="UP000023561"/>
    </source>
</evidence>
<dbReference type="RefSeq" id="WP_042409012.1">
    <property type="nucleotide sequence ID" value="NZ_BAWO01000026.1"/>
</dbReference>